<dbReference type="PANTHER" id="PTHR37815">
    <property type="entry name" value="UPF0397 PROTEIN BC_2624-RELATED"/>
    <property type="match status" value="1"/>
</dbReference>
<proteinExistence type="predicted"/>
<feature type="transmembrane region" description="Helical" evidence="1">
    <location>
        <begin position="124"/>
        <end position="141"/>
    </location>
</feature>
<comment type="caution">
    <text evidence="2">The sequence shown here is derived from an EMBL/GenBank/DDBJ whole genome shotgun (WGS) entry which is preliminary data.</text>
</comment>
<evidence type="ECO:0008006" key="3">
    <source>
        <dbReference type="Google" id="ProtNLM"/>
    </source>
</evidence>
<accession>A0A645EKA8</accession>
<dbReference type="InterPro" id="IPR009825">
    <property type="entry name" value="ECF_substrate-spec-like"/>
</dbReference>
<dbReference type="GO" id="GO:0016020">
    <property type="term" value="C:membrane"/>
    <property type="evidence" value="ECO:0007669"/>
    <property type="project" value="InterPro"/>
</dbReference>
<organism evidence="2">
    <name type="scientific">bioreactor metagenome</name>
    <dbReference type="NCBI Taxonomy" id="1076179"/>
    <lineage>
        <taxon>unclassified sequences</taxon>
        <taxon>metagenomes</taxon>
        <taxon>ecological metagenomes</taxon>
    </lineage>
</organism>
<feature type="transmembrane region" description="Helical" evidence="1">
    <location>
        <begin position="93"/>
        <end position="118"/>
    </location>
</feature>
<keyword evidence="1" id="KW-1133">Transmembrane helix</keyword>
<name>A0A645EKA8_9ZZZZ</name>
<feature type="transmembrane region" description="Helical" evidence="1">
    <location>
        <begin position="59"/>
        <end position="81"/>
    </location>
</feature>
<protein>
    <recommendedName>
        <fullName evidence="3">Thiamine transporter HmpT</fullName>
    </recommendedName>
</protein>
<evidence type="ECO:0000313" key="2">
    <source>
        <dbReference type="EMBL" id="MPN02448.1"/>
    </source>
</evidence>
<evidence type="ECO:0000256" key="1">
    <source>
        <dbReference type="SAM" id="Phobius"/>
    </source>
</evidence>
<feature type="transmembrane region" description="Helical" evidence="1">
    <location>
        <begin position="32"/>
        <end position="53"/>
    </location>
</feature>
<gene>
    <name evidence="2" type="ORF">SDC9_149664</name>
</gene>
<feature type="transmembrane region" description="Helical" evidence="1">
    <location>
        <begin position="6"/>
        <end position="25"/>
    </location>
</feature>
<keyword evidence="1" id="KW-0472">Membrane</keyword>
<dbReference type="EMBL" id="VSSQ01048403">
    <property type="protein sequence ID" value="MPN02448.1"/>
    <property type="molecule type" value="Genomic_DNA"/>
</dbReference>
<dbReference type="Gene3D" id="1.10.1760.20">
    <property type="match status" value="1"/>
</dbReference>
<sequence length="156" mass="17046">MIAIGYIVTAFLGIPYASGTGYLNFGDVITLVSSVILGPWYGAFIGVVFSSMADLTSGFVMFIPFTIVAKALMAITAGLLYRVFPKKIKFLSFFIGTLLMVLIYFVSYMVYFGIGAYVSTLFDLIQAVVATVLGYIVISVLERVMPKLQKGLKIDE</sequence>
<keyword evidence="1" id="KW-0812">Transmembrane</keyword>
<dbReference type="Pfam" id="PF07155">
    <property type="entry name" value="ECF-ribofla_trS"/>
    <property type="match status" value="1"/>
</dbReference>
<dbReference type="AlphaFoldDB" id="A0A645EKA8"/>
<reference evidence="2" key="1">
    <citation type="submission" date="2019-08" db="EMBL/GenBank/DDBJ databases">
        <authorList>
            <person name="Kucharzyk K."/>
            <person name="Murdoch R.W."/>
            <person name="Higgins S."/>
            <person name="Loffler F."/>
        </authorList>
    </citation>
    <scope>NUCLEOTIDE SEQUENCE</scope>
</reference>
<dbReference type="PANTHER" id="PTHR37815:SF3">
    <property type="entry name" value="UPF0397 PROTEIN SPR0429"/>
    <property type="match status" value="1"/>
</dbReference>